<dbReference type="Proteomes" id="UP000235371">
    <property type="component" value="Unassembled WGS sequence"/>
</dbReference>
<dbReference type="EMBL" id="KZ613817">
    <property type="protein sequence ID" value="PMD59285.1"/>
    <property type="molecule type" value="Genomic_DNA"/>
</dbReference>
<dbReference type="GeneID" id="36588550"/>
<dbReference type="InParanoid" id="A0A2J6T8F0"/>
<gene>
    <name evidence="1" type="ORF">K444DRAFT_614070</name>
</gene>
<name>A0A2J6T8F0_9HELO</name>
<keyword evidence="2" id="KW-1185">Reference proteome</keyword>
<evidence type="ECO:0000313" key="2">
    <source>
        <dbReference type="Proteomes" id="UP000235371"/>
    </source>
</evidence>
<sequence>MTFHDTNSIALVFFVYTFSRSTFDISTSLATRNRLSKSMAPNWTGYFRHGWDVASQSISVALESAKNNPAKAGIIALGTSGLTIVAMPAVVATPVIGALHWAGFGVGGIIGGTTAASAQATIGNVVAPSLFATLTSAGAGGYGIAAISGAAQWVGGTMLGIATATSTWMTVKQ</sequence>
<accession>A0A2J6T8F0</accession>
<dbReference type="AlphaFoldDB" id="A0A2J6T8F0"/>
<protein>
    <submittedName>
        <fullName evidence="1">Uncharacterized protein</fullName>
    </submittedName>
</protein>
<evidence type="ECO:0000313" key="1">
    <source>
        <dbReference type="EMBL" id="PMD59285.1"/>
    </source>
</evidence>
<proteinExistence type="predicted"/>
<organism evidence="1 2">
    <name type="scientific">Hyaloscypha bicolor E</name>
    <dbReference type="NCBI Taxonomy" id="1095630"/>
    <lineage>
        <taxon>Eukaryota</taxon>
        <taxon>Fungi</taxon>
        <taxon>Dikarya</taxon>
        <taxon>Ascomycota</taxon>
        <taxon>Pezizomycotina</taxon>
        <taxon>Leotiomycetes</taxon>
        <taxon>Helotiales</taxon>
        <taxon>Hyaloscyphaceae</taxon>
        <taxon>Hyaloscypha</taxon>
        <taxon>Hyaloscypha bicolor</taxon>
    </lineage>
</organism>
<dbReference type="InterPro" id="IPR038213">
    <property type="entry name" value="IFI6/IFI27-like_sf"/>
</dbReference>
<dbReference type="Gene3D" id="6.10.110.10">
    <property type="match status" value="1"/>
</dbReference>
<dbReference type="RefSeq" id="XP_024736189.1">
    <property type="nucleotide sequence ID" value="XM_024880473.1"/>
</dbReference>
<reference evidence="1 2" key="1">
    <citation type="submission" date="2016-04" db="EMBL/GenBank/DDBJ databases">
        <title>A degradative enzymes factory behind the ericoid mycorrhizal symbiosis.</title>
        <authorList>
            <consortium name="DOE Joint Genome Institute"/>
            <person name="Martino E."/>
            <person name="Morin E."/>
            <person name="Grelet G."/>
            <person name="Kuo A."/>
            <person name="Kohler A."/>
            <person name="Daghino S."/>
            <person name="Barry K."/>
            <person name="Choi C."/>
            <person name="Cichocki N."/>
            <person name="Clum A."/>
            <person name="Copeland A."/>
            <person name="Hainaut M."/>
            <person name="Haridas S."/>
            <person name="Labutti K."/>
            <person name="Lindquist E."/>
            <person name="Lipzen A."/>
            <person name="Khouja H.-R."/>
            <person name="Murat C."/>
            <person name="Ohm R."/>
            <person name="Olson A."/>
            <person name="Spatafora J."/>
            <person name="Veneault-Fourrey C."/>
            <person name="Henrissat B."/>
            <person name="Grigoriev I."/>
            <person name="Martin F."/>
            <person name="Perotto S."/>
        </authorList>
    </citation>
    <scope>NUCLEOTIDE SEQUENCE [LARGE SCALE GENOMIC DNA]</scope>
    <source>
        <strain evidence="1 2">E</strain>
    </source>
</reference>